<dbReference type="GO" id="GO:0005788">
    <property type="term" value="C:endoplasmic reticulum lumen"/>
    <property type="evidence" value="ECO:0007669"/>
    <property type="project" value="TreeGrafter"/>
</dbReference>
<dbReference type="InterPro" id="IPR045149">
    <property type="entry name" value="OS-9-like"/>
</dbReference>
<protein>
    <submittedName>
        <fullName evidence="7">Hemimethylated DNA binding domain-containing protein</fullName>
    </submittedName>
</protein>
<evidence type="ECO:0000313" key="8">
    <source>
        <dbReference type="Proteomes" id="UP000186804"/>
    </source>
</evidence>
<dbReference type="GO" id="GO:0030970">
    <property type="term" value="P:retrograde protein transport, ER to cytosol"/>
    <property type="evidence" value="ECO:0007669"/>
    <property type="project" value="TreeGrafter"/>
</dbReference>
<dbReference type="PROSITE" id="PS51914">
    <property type="entry name" value="MRH"/>
    <property type="match status" value="1"/>
</dbReference>
<organism evidence="7 8">
    <name type="scientific">Cryptosporidium andersoni</name>
    <dbReference type="NCBI Taxonomy" id="117008"/>
    <lineage>
        <taxon>Eukaryota</taxon>
        <taxon>Sar</taxon>
        <taxon>Alveolata</taxon>
        <taxon>Apicomplexa</taxon>
        <taxon>Conoidasida</taxon>
        <taxon>Coccidia</taxon>
        <taxon>Eucoccidiorida</taxon>
        <taxon>Eimeriorina</taxon>
        <taxon>Cryptosporidiidae</taxon>
        <taxon>Cryptosporidium</taxon>
    </lineage>
</organism>
<evidence type="ECO:0000256" key="1">
    <source>
        <dbReference type="ARBA" id="ARBA00004240"/>
    </source>
</evidence>
<reference evidence="7 8" key="1">
    <citation type="submission" date="2016-10" db="EMBL/GenBank/DDBJ databases">
        <title>Reductive evolution of mitochondrial metabolism and differential evolution of invasion-related proteins in Cryptosporidium.</title>
        <authorList>
            <person name="Liu S."/>
            <person name="Roellig D.M."/>
            <person name="Guo Y."/>
            <person name="Li N."/>
            <person name="Frace M.A."/>
            <person name="Tang K."/>
            <person name="Zhang L."/>
            <person name="Feng Y."/>
            <person name="Xiao L."/>
        </authorList>
    </citation>
    <scope>NUCLEOTIDE SEQUENCE [LARGE SCALE GENOMIC DNA]</scope>
    <source>
        <strain evidence="7">30847</strain>
    </source>
</reference>
<dbReference type="GO" id="GO:0003677">
    <property type="term" value="F:DNA binding"/>
    <property type="evidence" value="ECO:0007669"/>
    <property type="project" value="InterPro"/>
</dbReference>
<dbReference type="Pfam" id="PF08755">
    <property type="entry name" value="YccV-like"/>
    <property type="match status" value="1"/>
</dbReference>
<dbReference type="Proteomes" id="UP000186804">
    <property type="component" value="Unassembled WGS sequence"/>
</dbReference>
<dbReference type="RefSeq" id="XP_067066575.1">
    <property type="nucleotide sequence ID" value="XM_067212852.1"/>
</dbReference>
<comment type="caution">
    <text evidence="7">The sequence shown here is derived from an EMBL/GenBank/DDBJ whole genome shotgun (WGS) entry which is preliminary data.</text>
</comment>
<dbReference type="GeneID" id="92366807"/>
<evidence type="ECO:0000313" key="7">
    <source>
        <dbReference type="EMBL" id="OII71207.1"/>
    </source>
</evidence>
<dbReference type="SUPFAM" id="SSF141255">
    <property type="entry name" value="YccV-like"/>
    <property type="match status" value="1"/>
</dbReference>
<gene>
    <name evidence="7" type="ORF">cand_026230</name>
</gene>
<keyword evidence="8" id="KW-1185">Reference proteome</keyword>
<dbReference type="InterPro" id="IPR036623">
    <property type="entry name" value="Hemimethylated_DNA-bd_sf"/>
</dbReference>
<dbReference type="Gene3D" id="2.70.130.10">
    <property type="entry name" value="Mannose-6-phosphate receptor binding domain"/>
    <property type="match status" value="1"/>
</dbReference>
<feature type="chain" id="PRO_5009630276" evidence="5">
    <location>
        <begin position="20"/>
        <end position="752"/>
    </location>
</feature>
<dbReference type="AlphaFoldDB" id="A0A1J4MB51"/>
<dbReference type="PANTHER" id="PTHR15414">
    <property type="entry name" value="OS-9-RELATED"/>
    <property type="match status" value="1"/>
</dbReference>
<dbReference type="SUPFAM" id="SSF50911">
    <property type="entry name" value="Mannose 6-phosphate receptor domain"/>
    <property type="match status" value="1"/>
</dbReference>
<dbReference type="InterPro" id="IPR044865">
    <property type="entry name" value="MRH_dom"/>
</dbReference>
<dbReference type="InterPro" id="IPR011722">
    <property type="entry name" value="Hemimethylated_DNA-bd_dom"/>
</dbReference>
<dbReference type="Gene3D" id="2.30.30.390">
    <property type="entry name" value="Hemimethylated DNA-binding domain"/>
    <property type="match status" value="1"/>
</dbReference>
<feature type="domain" description="MRH" evidence="6">
    <location>
        <begin position="317"/>
        <end position="475"/>
    </location>
</feature>
<dbReference type="EMBL" id="LRBS01000124">
    <property type="protein sequence ID" value="OII71207.1"/>
    <property type="molecule type" value="Genomic_DNA"/>
</dbReference>
<evidence type="ECO:0000256" key="3">
    <source>
        <dbReference type="ARBA" id="ARBA00022824"/>
    </source>
</evidence>
<keyword evidence="3" id="KW-0256">Endoplasmic reticulum</keyword>
<dbReference type="PANTHER" id="PTHR15414:SF0">
    <property type="entry name" value="ENDOPLASMIC RETICULUM LECTIN 1"/>
    <property type="match status" value="1"/>
</dbReference>
<dbReference type="GO" id="GO:0030968">
    <property type="term" value="P:endoplasmic reticulum unfolded protein response"/>
    <property type="evidence" value="ECO:0007669"/>
    <property type="project" value="InterPro"/>
</dbReference>
<dbReference type="OrthoDB" id="448954at2759"/>
<dbReference type="InterPro" id="IPR009011">
    <property type="entry name" value="Man6P_isomerase_rcpt-bd_dom_sf"/>
</dbReference>
<proteinExistence type="predicted"/>
<keyword evidence="4" id="KW-1015">Disulfide bond</keyword>
<evidence type="ECO:0000259" key="6">
    <source>
        <dbReference type="PROSITE" id="PS51914"/>
    </source>
</evidence>
<keyword evidence="2 5" id="KW-0732">Signal</keyword>
<dbReference type="SMART" id="SM00992">
    <property type="entry name" value="YccV-like"/>
    <property type="match status" value="1"/>
</dbReference>
<sequence>MRIICFLLLLVFLIYYTYIECSAKYKTNLHQYTTLLKQNENVIKLDFSQSAEYVYNTIIRNRTINEEDVTRFMYITISNLGFLCILPENNSIEVSKTELNDVKDPIDNSMYIPLENWKKISYSEDWENLDENTKYYIKMAKVKWLMNRCYSFTDKVHNDKNMTQTDIYEICIGQNIQLKRINSSKVNNVNFIDTKIHLIGDYVPNYDILGVNGTLIQFYYPKNIPSSLNIIRKGRIQFVCSEFSPGILSVYEDNIPIHKYGKANSLLIETTVVFGAPSFCDWRLHADIYRKNNTLFDYSIEDSNIPKLSNLLLPLQGHCQNFTDSNLLSYEVCNFESVIQYKKNGSDIIHPMYFTGTNDIEISVDFPKELRYGKIKTLSPNSPSIYPNMTVKLEPYNIHDYSNKEDIPSKYVLVVELKNGSPCFKTNYQRYTRLIYECPDEFHQYTAGYFRIVNIIENPTCVYEILIQTPVICSHPLLTPVPIMNSSRITYCYPQKKNKGNLKFNGQDTLFTSNNSQNISMPRYDDKRSQIYNKKNCSDEDGMPIINNNTHIEDFKGIIPTNQSNNLEAVPSIYITSFLNQQDTTQSYFSTSLKSRIRKDNNYKDKPLYYIGQLVKHRWWNYHGVIIGWDWNVQAPTHWINKVYQKYSANDKLTPHYLMLVHQDHSISSKDFVSIPNNTPRFLFAYIPQIGLDLLEIKEDLIKNTSEIINNPYFSFFFSKWDINQSRFLPNQGSILWSQYPDDLELSPKDEL</sequence>
<feature type="signal peptide" evidence="5">
    <location>
        <begin position="1"/>
        <end position="19"/>
    </location>
</feature>
<dbReference type="VEuPathDB" id="CryptoDB:cand_026230"/>
<name>A0A1J4MB51_9CRYT</name>
<comment type="subcellular location">
    <subcellularLocation>
        <location evidence="1">Endoplasmic reticulum</location>
    </subcellularLocation>
</comment>
<evidence type="ECO:0000256" key="5">
    <source>
        <dbReference type="SAM" id="SignalP"/>
    </source>
</evidence>
<evidence type="ECO:0000256" key="4">
    <source>
        <dbReference type="ARBA" id="ARBA00023157"/>
    </source>
</evidence>
<accession>A0A1J4MB51</accession>
<evidence type="ECO:0000256" key="2">
    <source>
        <dbReference type="ARBA" id="ARBA00022729"/>
    </source>
</evidence>